<gene>
    <name evidence="1" type="ORF">DPMN_117750</name>
</gene>
<protein>
    <submittedName>
        <fullName evidence="1">Uncharacterized protein</fullName>
    </submittedName>
</protein>
<dbReference type="AlphaFoldDB" id="A0A9D4GG57"/>
<accession>A0A9D4GG57</accession>
<evidence type="ECO:0000313" key="2">
    <source>
        <dbReference type="Proteomes" id="UP000828390"/>
    </source>
</evidence>
<evidence type="ECO:0000313" key="1">
    <source>
        <dbReference type="EMBL" id="KAH3816237.1"/>
    </source>
</evidence>
<sequence>MPVCNIGTGDNLFSCLNEVFLERNIPWSNVIGYSSDNAPVMIGKSNSVLSRV</sequence>
<name>A0A9D4GG57_DREPO</name>
<dbReference type="Proteomes" id="UP000828390">
    <property type="component" value="Unassembled WGS sequence"/>
</dbReference>
<reference evidence="1" key="2">
    <citation type="submission" date="2020-11" db="EMBL/GenBank/DDBJ databases">
        <authorList>
            <person name="McCartney M.A."/>
            <person name="Auch B."/>
            <person name="Kono T."/>
            <person name="Mallez S."/>
            <person name="Becker A."/>
            <person name="Gohl D.M."/>
            <person name="Silverstein K.A.T."/>
            <person name="Koren S."/>
            <person name="Bechman K.B."/>
            <person name="Herman A."/>
            <person name="Abrahante J.E."/>
            <person name="Garbe J."/>
        </authorList>
    </citation>
    <scope>NUCLEOTIDE SEQUENCE</scope>
    <source>
        <strain evidence="1">Duluth1</strain>
        <tissue evidence="1">Whole animal</tissue>
    </source>
</reference>
<keyword evidence="2" id="KW-1185">Reference proteome</keyword>
<reference evidence="1" key="1">
    <citation type="journal article" date="2019" name="bioRxiv">
        <title>The Genome of the Zebra Mussel, Dreissena polymorpha: A Resource for Invasive Species Research.</title>
        <authorList>
            <person name="McCartney M.A."/>
            <person name="Auch B."/>
            <person name="Kono T."/>
            <person name="Mallez S."/>
            <person name="Zhang Y."/>
            <person name="Obille A."/>
            <person name="Becker A."/>
            <person name="Abrahante J.E."/>
            <person name="Garbe J."/>
            <person name="Badalamenti J.P."/>
            <person name="Herman A."/>
            <person name="Mangelson H."/>
            <person name="Liachko I."/>
            <person name="Sullivan S."/>
            <person name="Sone E.D."/>
            <person name="Koren S."/>
            <person name="Silverstein K.A.T."/>
            <person name="Beckman K.B."/>
            <person name="Gohl D.M."/>
        </authorList>
    </citation>
    <scope>NUCLEOTIDE SEQUENCE</scope>
    <source>
        <strain evidence="1">Duluth1</strain>
        <tissue evidence="1">Whole animal</tissue>
    </source>
</reference>
<comment type="caution">
    <text evidence="1">The sequence shown here is derived from an EMBL/GenBank/DDBJ whole genome shotgun (WGS) entry which is preliminary data.</text>
</comment>
<proteinExistence type="predicted"/>
<dbReference type="EMBL" id="JAIWYP010000005">
    <property type="protein sequence ID" value="KAH3816237.1"/>
    <property type="molecule type" value="Genomic_DNA"/>
</dbReference>
<organism evidence="1 2">
    <name type="scientific">Dreissena polymorpha</name>
    <name type="common">Zebra mussel</name>
    <name type="synonym">Mytilus polymorpha</name>
    <dbReference type="NCBI Taxonomy" id="45954"/>
    <lineage>
        <taxon>Eukaryota</taxon>
        <taxon>Metazoa</taxon>
        <taxon>Spiralia</taxon>
        <taxon>Lophotrochozoa</taxon>
        <taxon>Mollusca</taxon>
        <taxon>Bivalvia</taxon>
        <taxon>Autobranchia</taxon>
        <taxon>Heteroconchia</taxon>
        <taxon>Euheterodonta</taxon>
        <taxon>Imparidentia</taxon>
        <taxon>Neoheterodontei</taxon>
        <taxon>Myida</taxon>
        <taxon>Dreissenoidea</taxon>
        <taxon>Dreissenidae</taxon>
        <taxon>Dreissena</taxon>
    </lineage>
</organism>